<gene>
    <name evidence="1" type="ORF">H2198_007429</name>
</gene>
<dbReference type="Proteomes" id="UP001172386">
    <property type="component" value="Unassembled WGS sequence"/>
</dbReference>
<organism evidence="1 2">
    <name type="scientific">Neophaeococcomyces mojaviensis</name>
    <dbReference type="NCBI Taxonomy" id="3383035"/>
    <lineage>
        <taxon>Eukaryota</taxon>
        <taxon>Fungi</taxon>
        <taxon>Dikarya</taxon>
        <taxon>Ascomycota</taxon>
        <taxon>Pezizomycotina</taxon>
        <taxon>Eurotiomycetes</taxon>
        <taxon>Chaetothyriomycetidae</taxon>
        <taxon>Chaetothyriales</taxon>
        <taxon>Chaetothyriales incertae sedis</taxon>
        <taxon>Neophaeococcomyces</taxon>
    </lineage>
</organism>
<dbReference type="EMBL" id="JAPDRQ010000156">
    <property type="protein sequence ID" value="KAJ9653389.1"/>
    <property type="molecule type" value="Genomic_DNA"/>
</dbReference>
<comment type="caution">
    <text evidence="1">The sequence shown here is derived from an EMBL/GenBank/DDBJ whole genome shotgun (WGS) entry which is preliminary data.</text>
</comment>
<keyword evidence="2" id="KW-1185">Reference proteome</keyword>
<proteinExistence type="predicted"/>
<evidence type="ECO:0000313" key="1">
    <source>
        <dbReference type="EMBL" id="KAJ9653389.1"/>
    </source>
</evidence>
<accession>A0ACC3A088</accession>
<evidence type="ECO:0000313" key="2">
    <source>
        <dbReference type="Proteomes" id="UP001172386"/>
    </source>
</evidence>
<protein>
    <submittedName>
        <fullName evidence="1">Uncharacterized protein</fullName>
    </submittedName>
</protein>
<reference evidence="1" key="1">
    <citation type="submission" date="2022-10" db="EMBL/GenBank/DDBJ databases">
        <title>Culturing micro-colonial fungi from biological soil crusts in the Mojave desert and describing Neophaeococcomyces mojavensis, and introducing the new genera and species Taxawa tesnikishii.</title>
        <authorList>
            <person name="Kurbessoian T."/>
            <person name="Stajich J.E."/>
        </authorList>
    </citation>
    <scope>NUCLEOTIDE SEQUENCE</scope>
    <source>
        <strain evidence="1">JES_112</strain>
    </source>
</reference>
<name>A0ACC3A088_9EURO</name>
<sequence>MADTTESHRAPPRPWTPTERPGDASYAIPVVYHGDHHIDSDSEASEDEKEASNPPLSPSGIEVDIGDRAKEKPQSQLLSSEAVEKSISSSPELQSYLPYRNTTSPPEAESKPEIKVDNQPEGRPTSKHGRAESKDDLPSVVGRSSKQIKILLINPNSTKSMTDRCLQSLTETLPAGVTVYGFTASRPSPTAIESITDAIMSTAACTKAILPIASNYDAFLVACFSHHPLIDALREQLMQPVVGILEASLYASRMCGSKFGILTPGIRSMHLVDASVKNEYGLGQFSVGSESVRVGALELESLPEEVLGERLSMAAMKLQVRGAECIALGCAGMTDLKEACQEAVGMHDRVAMVIDGVPMGIHFLIGLVREGLGTAKGGAYNINSGHKALRKPES</sequence>